<proteinExistence type="predicted"/>
<organism evidence="1">
    <name type="scientific">Tetraodon nigroviridis</name>
    <name type="common">Spotted green pufferfish</name>
    <name type="synonym">Chelonodon nigroviridis</name>
    <dbReference type="NCBI Taxonomy" id="99883"/>
    <lineage>
        <taxon>Eukaryota</taxon>
        <taxon>Metazoa</taxon>
        <taxon>Chordata</taxon>
        <taxon>Craniata</taxon>
        <taxon>Vertebrata</taxon>
        <taxon>Euteleostomi</taxon>
        <taxon>Actinopterygii</taxon>
        <taxon>Neopterygii</taxon>
        <taxon>Teleostei</taxon>
        <taxon>Neoteleostei</taxon>
        <taxon>Acanthomorphata</taxon>
        <taxon>Eupercaria</taxon>
        <taxon>Tetraodontiformes</taxon>
        <taxon>Tetradontoidea</taxon>
        <taxon>Tetraodontidae</taxon>
        <taxon>Tetraodon</taxon>
    </lineage>
</organism>
<evidence type="ECO:0000313" key="1">
    <source>
        <dbReference type="EMBL" id="CAF87295.1"/>
    </source>
</evidence>
<name>Q4TII7_TETNG</name>
<dbReference type="AlphaFoldDB" id="Q4TII7"/>
<accession>Q4TII7</accession>
<gene>
    <name evidence="1" type="ORF">GSTENG00038266001</name>
</gene>
<comment type="caution">
    <text evidence="1">The sequence shown here is derived from an EMBL/GenBank/DDBJ whole genome shotgun (WGS) entry which is preliminary data.</text>
</comment>
<sequence>VDLSPALMARVILDRFLQDLGGEMRE</sequence>
<dbReference type="KEGG" id="tng:GSTEN00038266G001"/>
<protein>
    <submittedName>
        <fullName evidence="1">(spotted green pufferfish) hypothetical protein</fullName>
    </submittedName>
</protein>
<feature type="non-terminal residue" evidence="1">
    <location>
        <position position="1"/>
    </location>
</feature>
<dbReference type="EMBL" id="CAAE01002089">
    <property type="protein sequence ID" value="CAF87295.1"/>
    <property type="molecule type" value="Genomic_DNA"/>
</dbReference>
<reference evidence="1" key="2">
    <citation type="submission" date="2004-02" db="EMBL/GenBank/DDBJ databases">
        <authorList>
            <consortium name="Genoscope"/>
            <consortium name="Whitehead Institute Centre for Genome Research"/>
        </authorList>
    </citation>
    <scope>NUCLEOTIDE SEQUENCE</scope>
</reference>
<reference evidence="1" key="1">
    <citation type="journal article" date="2004" name="Nature">
        <title>Genome duplication in the teleost fish Tetraodon nigroviridis reveals the early vertebrate proto-karyotype.</title>
        <authorList>
            <person name="Jaillon O."/>
            <person name="Aury J.-M."/>
            <person name="Brunet F."/>
            <person name="Petit J.-L."/>
            <person name="Stange-Thomann N."/>
            <person name="Mauceli E."/>
            <person name="Bouneau L."/>
            <person name="Fischer C."/>
            <person name="Ozouf-Costaz C."/>
            <person name="Bernot A."/>
            <person name="Nicaud S."/>
            <person name="Jaffe D."/>
            <person name="Fisher S."/>
            <person name="Lutfalla G."/>
            <person name="Dossat C."/>
            <person name="Segurens B."/>
            <person name="Dasilva C."/>
            <person name="Salanoubat M."/>
            <person name="Levy M."/>
            <person name="Boudet N."/>
            <person name="Castellano S."/>
            <person name="Anthouard V."/>
            <person name="Jubin C."/>
            <person name="Castelli V."/>
            <person name="Katinka M."/>
            <person name="Vacherie B."/>
            <person name="Biemont C."/>
            <person name="Skalli Z."/>
            <person name="Cattolico L."/>
            <person name="Poulain J."/>
            <person name="De Berardinis V."/>
            <person name="Cruaud C."/>
            <person name="Duprat S."/>
            <person name="Brottier P."/>
            <person name="Coutanceau J.-P."/>
            <person name="Gouzy J."/>
            <person name="Parra G."/>
            <person name="Lardier G."/>
            <person name="Chapple C."/>
            <person name="McKernan K.J."/>
            <person name="McEwan P."/>
            <person name="Bosak S."/>
            <person name="Kellis M."/>
            <person name="Volff J.-N."/>
            <person name="Guigo R."/>
            <person name="Zody M.C."/>
            <person name="Mesirov J."/>
            <person name="Lindblad-Toh K."/>
            <person name="Birren B."/>
            <person name="Nusbaum C."/>
            <person name="Kahn D."/>
            <person name="Robinson-Rechavi M."/>
            <person name="Laudet V."/>
            <person name="Schachter V."/>
            <person name="Quetier F."/>
            <person name="Saurin W."/>
            <person name="Scarpelli C."/>
            <person name="Wincker P."/>
            <person name="Lander E.S."/>
            <person name="Weissenbach J."/>
            <person name="Roest Crollius H."/>
        </authorList>
    </citation>
    <scope>NUCLEOTIDE SEQUENCE [LARGE SCALE GENOMIC DNA]</scope>
</reference>